<feature type="compositionally biased region" description="Polar residues" evidence="1">
    <location>
        <begin position="323"/>
        <end position="332"/>
    </location>
</feature>
<dbReference type="InterPro" id="IPR010341">
    <property type="entry name" value="DUF936_pln"/>
</dbReference>
<gene>
    <name evidence="4" type="ORF">BOLC3T17338H</name>
</gene>
<evidence type="ECO:0000259" key="3">
    <source>
        <dbReference type="Pfam" id="PF21647"/>
    </source>
</evidence>
<feature type="region of interest" description="Disordered" evidence="1">
    <location>
        <begin position="261"/>
        <end position="333"/>
    </location>
</feature>
<evidence type="ECO:0000259" key="2">
    <source>
        <dbReference type="Pfam" id="PF06075"/>
    </source>
</evidence>
<feature type="region of interest" description="Disordered" evidence="1">
    <location>
        <begin position="508"/>
        <end position="528"/>
    </location>
</feature>
<reference evidence="4" key="1">
    <citation type="submission" date="2018-11" db="EMBL/GenBank/DDBJ databases">
        <authorList>
            <consortium name="Genoscope - CEA"/>
            <person name="William W."/>
        </authorList>
    </citation>
    <scope>NUCLEOTIDE SEQUENCE</scope>
</reference>
<feature type="domain" description="DUF6857" evidence="3">
    <location>
        <begin position="411"/>
        <end position="635"/>
    </location>
</feature>
<sequence length="652" mass="75010">MQQIEKHTLLSPFYLSLFLLTQISQQPFFLPMAELRSGVLFKLLEEMGVGKARRNVDQRPVLLQIRSIIPVLAAGGLWPNKGFFLRISDSSHSMYASLPREENDLVLYDKLQIGQLIFVEKLEFAYPVPMIKGIRPTPGRRACTGEPIDLIPKERIEKFCASLSDTEESYDEQVKRPRRTRWSSSSVSEMNVTDFGLLKNLSSVMEERDDTESMVSNCSSSLSSAARRRSWMGLGDARKRRDSLDPSMVKSHVHDMRLHVSRTRSYPAASPSPSVRSCGVIEEKSSSRTRRRDSVVSPSPKWAKSLSYGSGRSKSKNLLFPPRSNTLESSDSISRKRSWTETEILWNSLPPRVANLGKEILRQRDKAIRAASQALLEASAAERLLKCLRYVLQVNVTSSSSNVLTQNDMFRSYSELSDKRNQHHHNQQPPIGEFLSFQDELSKSRLIIKSLSTEETEHCNSRTGEERREKATQWIKSALATDLKPVSLPASKPKQSPARKSFTLIAQETNNREDNTRERDMASGERKERLSRAARELRNLVKEEGRRWYLSRVEKYLDEISNVTKWREMSSQQVGETMYQIKRVSDWLDTMFKGEEEEQEEEEVVMMMTESEREACGRVRNKIYRILLRHVEKTSLLSHQRNTNLMSHQQHY</sequence>
<name>A0A3P6AJJ5_BRAOL</name>
<protein>
    <submittedName>
        <fullName evidence="4">Uncharacterized protein</fullName>
    </submittedName>
</protein>
<dbReference type="InterPro" id="IPR048297">
    <property type="entry name" value="DUF936_dom_pln"/>
</dbReference>
<dbReference type="PANTHER" id="PTHR31928:SF12">
    <property type="entry name" value="DUF3741 DOMAIN-CONTAINING PROTEIN"/>
    <property type="match status" value="1"/>
</dbReference>
<accession>A0A3P6AJJ5</accession>
<evidence type="ECO:0000313" key="4">
    <source>
        <dbReference type="EMBL" id="VDC93996.1"/>
    </source>
</evidence>
<dbReference type="AlphaFoldDB" id="A0A3P6AJJ5"/>
<dbReference type="Pfam" id="PF06075">
    <property type="entry name" value="DUF936"/>
    <property type="match status" value="1"/>
</dbReference>
<evidence type="ECO:0000256" key="1">
    <source>
        <dbReference type="SAM" id="MobiDB-lite"/>
    </source>
</evidence>
<feature type="domain" description="DUF936" evidence="2">
    <location>
        <begin position="35"/>
        <end position="151"/>
    </location>
</feature>
<feature type="compositionally biased region" description="Basic and acidic residues" evidence="1">
    <location>
        <begin position="510"/>
        <end position="528"/>
    </location>
</feature>
<dbReference type="Pfam" id="PF21647">
    <property type="entry name" value="DUF6857"/>
    <property type="match status" value="2"/>
</dbReference>
<feature type="domain" description="DUF6857" evidence="3">
    <location>
        <begin position="334"/>
        <end position="398"/>
    </location>
</feature>
<dbReference type="PANTHER" id="PTHR31928">
    <property type="entry name" value="EXPRESSED PROTEIN"/>
    <property type="match status" value="1"/>
</dbReference>
<proteinExistence type="predicted"/>
<dbReference type="InterPro" id="IPR049172">
    <property type="entry name" value="DUF6857_pln"/>
</dbReference>
<organism evidence="4">
    <name type="scientific">Brassica oleracea</name>
    <name type="common">Wild cabbage</name>
    <dbReference type="NCBI Taxonomy" id="3712"/>
    <lineage>
        <taxon>Eukaryota</taxon>
        <taxon>Viridiplantae</taxon>
        <taxon>Streptophyta</taxon>
        <taxon>Embryophyta</taxon>
        <taxon>Tracheophyta</taxon>
        <taxon>Spermatophyta</taxon>
        <taxon>Magnoliopsida</taxon>
        <taxon>eudicotyledons</taxon>
        <taxon>Gunneridae</taxon>
        <taxon>Pentapetalae</taxon>
        <taxon>rosids</taxon>
        <taxon>malvids</taxon>
        <taxon>Brassicales</taxon>
        <taxon>Brassicaceae</taxon>
        <taxon>Brassiceae</taxon>
        <taxon>Brassica</taxon>
    </lineage>
</organism>
<dbReference type="EMBL" id="LR031872">
    <property type="protein sequence ID" value="VDC93996.1"/>
    <property type="molecule type" value="Genomic_DNA"/>
</dbReference>